<accession>A0A5K3G2X7</accession>
<dbReference type="SMART" id="SM00198">
    <property type="entry name" value="SCP"/>
    <property type="match status" value="1"/>
</dbReference>
<dbReference type="AlphaFoldDB" id="A0A5K3G2X7"/>
<name>A0A5K3G2X7_MESCO</name>
<proteinExistence type="predicted"/>
<dbReference type="WBParaSite" id="MCU_012464-RA">
    <property type="protein sequence ID" value="MCU_012464-RA"/>
    <property type="gene ID" value="MCU_012464"/>
</dbReference>
<dbReference type="PANTHER" id="PTHR10334">
    <property type="entry name" value="CYSTEINE-RICH SECRETORY PROTEIN-RELATED"/>
    <property type="match status" value="1"/>
</dbReference>
<dbReference type="InterPro" id="IPR001283">
    <property type="entry name" value="CRISP-related"/>
</dbReference>
<dbReference type="Pfam" id="PF00188">
    <property type="entry name" value="CAP"/>
    <property type="match status" value="1"/>
</dbReference>
<protein>
    <submittedName>
        <fullName evidence="2">SCP domain-containing protein</fullName>
    </submittedName>
</protein>
<evidence type="ECO:0000313" key="2">
    <source>
        <dbReference type="WBParaSite" id="MCU_012464-RA"/>
    </source>
</evidence>
<evidence type="ECO:0000259" key="1">
    <source>
        <dbReference type="SMART" id="SM00198"/>
    </source>
</evidence>
<feature type="domain" description="SCP" evidence="1">
    <location>
        <begin position="2"/>
        <end position="137"/>
    </location>
</feature>
<dbReference type="Gene3D" id="3.40.33.10">
    <property type="entry name" value="CAP"/>
    <property type="match status" value="1"/>
</dbReference>
<reference evidence="2" key="1">
    <citation type="submission" date="2019-11" db="UniProtKB">
        <authorList>
            <consortium name="WormBaseParasite"/>
        </authorList>
    </citation>
    <scope>IDENTIFICATION</scope>
</reference>
<organism evidence="2">
    <name type="scientific">Mesocestoides corti</name>
    <name type="common">Flatworm</name>
    <dbReference type="NCBI Taxonomy" id="53468"/>
    <lineage>
        <taxon>Eukaryota</taxon>
        <taxon>Metazoa</taxon>
        <taxon>Spiralia</taxon>
        <taxon>Lophotrochozoa</taxon>
        <taxon>Platyhelminthes</taxon>
        <taxon>Cestoda</taxon>
        <taxon>Eucestoda</taxon>
        <taxon>Cyclophyllidea</taxon>
        <taxon>Mesocestoididae</taxon>
        <taxon>Mesocestoides</taxon>
    </lineage>
</organism>
<dbReference type="InterPro" id="IPR035940">
    <property type="entry name" value="CAP_sf"/>
</dbReference>
<sequence>MDYLTSVRETVDPPAKNMMLLNNSTKLENMTDAWLKNCSYCFANKSIHTEYANTDYIRLSGLLNESLSFADLKRLTSEKENCNFTTNTCPYVGGYIYKQMVWANSTHVGCAKHRCAYDTYFIEYVACIYEPSGNLEVDRPYQEGESCTGCPTGYFCNRKQCSLYPGEEITTTSISARLSVFGMVDAALFLMFFFV</sequence>
<dbReference type="InterPro" id="IPR014044">
    <property type="entry name" value="CAP_dom"/>
</dbReference>
<dbReference type="SUPFAM" id="SSF55797">
    <property type="entry name" value="PR-1-like"/>
    <property type="match status" value="1"/>
</dbReference>